<keyword evidence="2 4" id="KW-0689">Ribosomal protein</keyword>
<gene>
    <name evidence="6" type="primary">rplX</name>
    <name evidence="4" type="synonym">rpl24</name>
    <name evidence="6" type="ORF">J4415_02705</name>
</gene>
<dbReference type="PANTHER" id="PTHR11143">
    <property type="entry name" value="60S RIBOSOMAL PROTEIN L26 FAMILY MEMBER"/>
    <property type="match status" value="1"/>
</dbReference>
<dbReference type="EMBL" id="JAGVWD010000039">
    <property type="protein sequence ID" value="MBS3057516.1"/>
    <property type="molecule type" value="Genomic_DNA"/>
</dbReference>
<comment type="function">
    <text evidence="4">Located at the polypeptide exit tunnel on the outside of the subunit.</text>
</comment>
<dbReference type="InterPro" id="IPR014722">
    <property type="entry name" value="Rib_uL2_dom2"/>
</dbReference>
<dbReference type="SMART" id="SM00739">
    <property type="entry name" value="KOW"/>
    <property type="match status" value="1"/>
</dbReference>
<reference evidence="6" key="1">
    <citation type="submission" date="2021-03" db="EMBL/GenBank/DDBJ databases">
        <authorList>
            <person name="Jaffe A."/>
        </authorList>
    </citation>
    <scope>NUCLEOTIDE SEQUENCE</scope>
    <source>
        <strain evidence="6">RIFCSPHIGHO2_01_FULL_AR10_44_11</strain>
    </source>
</reference>
<dbReference type="NCBIfam" id="TIGR01080">
    <property type="entry name" value="rplX_A_E"/>
    <property type="match status" value="1"/>
</dbReference>
<dbReference type="Pfam" id="PF16906">
    <property type="entry name" value="Ribosomal_L26"/>
    <property type="match status" value="1"/>
</dbReference>
<keyword evidence="4" id="KW-0699">rRNA-binding</keyword>
<dbReference type="Gene3D" id="2.30.30.30">
    <property type="match status" value="1"/>
</dbReference>
<dbReference type="InterPro" id="IPR005756">
    <property type="entry name" value="Ribosomal_uL24_euk/arc"/>
</dbReference>
<dbReference type="InterPro" id="IPR041988">
    <property type="entry name" value="Ribosomal_uL24_KOW"/>
</dbReference>
<comment type="caution">
    <text evidence="6">The sequence shown here is derived from an EMBL/GenBank/DDBJ whole genome shotgun (WGS) entry which is preliminary data.</text>
</comment>
<evidence type="ECO:0000256" key="3">
    <source>
        <dbReference type="ARBA" id="ARBA00023274"/>
    </source>
</evidence>
<dbReference type="InterPro" id="IPR008991">
    <property type="entry name" value="Translation_prot_SH3-like_sf"/>
</dbReference>
<keyword evidence="4" id="KW-0694">RNA-binding</keyword>
<dbReference type="CDD" id="cd06089">
    <property type="entry name" value="KOW_RPL26"/>
    <property type="match status" value="1"/>
</dbReference>
<dbReference type="GO" id="GO:0003735">
    <property type="term" value="F:structural constituent of ribosome"/>
    <property type="evidence" value="ECO:0007669"/>
    <property type="project" value="UniProtKB-UniRule"/>
</dbReference>
<evidence type="ECO:0000256" key="2">
    <source>
        <dbReference type="ARBA" id="ARBA00022980"/>
    </source>
</evidence>
<comment type="function">
    <text evidence="4">One of two assembly initiator proteins, it binds directly to the 5'-end of the 23S rRNA, where it nucleates assembly of the 50S subunit.</text>
</comment>
<keyword evidence="3 4" id="KW-0687">Ribonucleoprotein</keyword>
<dbReference type="PROSITE" id="PS01108">
    <property type="entry name" value="RIBOSOMAL_L24"/>
    <property type="match status" value="1"/>
</dbReference>
<evidence type="ECO:0000256" key="1">
    <source>
        <dbReference type="ARBA" id="ARBA00010618"/>
    </source>
</evidence>
<accession>A0A8T4L373</accession>
<dbReference type="InterPro" id="IPR005824">
    <property type="entry name" value="KOW"/>
</dbReference>
<sequence>MEKTTKPGKQRKRVYDAPLHELQGFMRATLSRQLRKELGRRSLGLRKGDMVKIIKGSHKKAEGKIIAVDRKRGRIFVDSVKRKKVSGKEISIPIRAGNAMLIELEKGDERRLHAKKKEKK</sequence>
<comment type="similarity">
    <text evidence="1 4">Belongs to the universal ribosomal protein uL24 family.</text>
</comment>
<dbReference type="HAMAP" id="MF_01326_A">
    <property type="entry name" value="Ribosomal_uL24_A"/>
    <property type="match status" value="1"/>
</dbReference>
<dbReference type="InterPro" id="IPR005825">
    <property type="entry name" value="Ribosomal_uL24_CS"/>
</dbReference>
<dbReference type="GO" id="GO:0006412">
    <property type="term" value="P:translation"/>
    <property type="evidence" value="ECO:0007669"/>
    <property type="project" value="UniProtKB-UniRule"/>
</dbReference>
<dbReference type="Proteomes" id="UP000677687">
    <property type="component" value="Unassembled WGS sequence"/>
</dbReference>
<evidence type="ECO:0000256" key="4">
    <source>
        <dbReference type="HAMAP-Rule" id="MF_01326"/>
    </source>
</evidence>
<evidence type="ECO:0000259" key="5">
    <source>
        <dbReference type="SMART" id="SM00739"/>
    </source>
</evidence>
<evidence type="ECO:0000313" key="7">
    <source>
        <dbReference type="Proteomes" id="UP000677687"/>
    </source>
</evidence>
<reference evidence="6" key="2">
    <citation type="submission" date="2021-05" db="EMBL/GenBank/DDBJ databases">
        <title>Protein family content uncovers lineage relationships and bacterial pathway maintenance mechanisms in DPANN archaea.</title>
        <authorList>
            <person name="Castelle C.J."/>
            <person name="Meheust R."/>
            <person name="Jaffe A.L."/>
            <person name="Seitz K."/>
            <person name="Gong X."/>
            <person name="Baker B.J."/>
            <person name="Banfield J.F."/>
        </authorList>
    </citation>
    <scope>NUCLEOTIDE SEQUENCE</scope>
    <source>
        <strain evidence="6">RIFCSPHIGHO2_01_FULL_AR10_44_11</strain>
    </source>
</reference>
<comment type="subunit">
    <text evidence="4">Part of the 50S ribosomal subunit.</text>
</comment>
<name>A0A8T4L373_9ARCH</name>
<dbReference type="SUPFAM" id="SSF50104">
    <property type="entry name" value="Translation proteins SH3-like domain"/>
    <property type="match status" value="1"/>
</dbReference>
<dbReference type="GO" id="GO:0019843">
    <property type="term" value="F:rRNA binding"/>
    <property type="evidence" value="ECO:0007669"/>
    <property type="project" value="UniProtKB-UniRule"/>
</dbReference>
<proteinExistence type="inferred from homology"/>
<dbReference type="AlphaFoldDB" id="A0A8T4L373"/>
<evidence type="ECO:0000313" key="6">
    <source>
        <dbReference type="EMBL" id="MBS3057516.1"/>
    </source>
</evidence>
<organism evidence="6 7">
    <name type="scientific">Candidatus Iainarchaeum sp</name>
    <dbReference type="NCBI Taxonomy" id="3101447"/>
    <lineage>
        <taxon>Archaea</taxon>
        <taxon>Candidatus Iainarchaeota</taxon>
        <taxon>Candidatus Iainarchaeia</taxon>
        <taxon>Candidatus Iainarchaeales</taxon>
        <taxon>Candidatus Iainarchaeaceae</taxon>
        <taxon>Candidatus Iainarchaeum</taxon>
    </lineage>
</organism>
<feature type="domain" description="KOW" evidence="5">
    <location>
        <begin position="44"/>
        <end position="71"/>
    </location>
</feature>
<dbReference type="GO" id="GO:0015934">
    <property type="term" value="C:large ribosomal subunit"/>
    <property type="evidence" value="ECO:0007669"/>
    <property type="project" value="UniProtKB-UniRule"/>
</dbReference>
<dbReference type="Pfam" id="PF00467">
    <property type="entry name" value="KOW"/>
    <property type="match status" value="1"/>
</dbReference>
<protein>
    <recommendedName>
        <fullName evidence="4">Large ribosomal subunit protein uL24</fullName>
    </recommendedName>
</protein>